<sequence length="130" mass="13323">MRDAENMKFRRLADAGVVAGVIAGAMALAAPAQADTTADDFLNSLTSAGITGIDPGQAVELGQSICPLLADRSQNTADIASTVSDRLGRPLGPATMFTGLAVSFFCPRAVQDLANSTSPIPLPFLGNLGF</sequence>
<dbReference type="Proteomes" id="UP000466445">
    <property type="component" value="Chromosome"/>
</dbReference>
<feature type="signal peptide" evidence="1">
    <location>
        <begin position="1"/>
        <end position="34"/>
    </location>
</feature>
<dbReference type="InterPro" id="IPR007969">
    <property type="entry name" value="DUF732"/>
</dbReference>
<protein>
    <recommendedName>
        <fullName evidence="2">DUF732 domain-containing protein</fullName>
    </recommendedName>
</protein>
<evidence type="ECO:0000313" key="3">
    <source>
        <dbReference type="EMBL" id="BBY59711.1"/>
    </source>
</evidence>
<dbReference type="KEGG" id="msar:MSAR_28470"/>
<dbReference type="EMBL" id="AP022595">
    <property type="protein sequence ID" value="BBY59711.1"/>
    <property type="molecule type" value="Genomic_DNA"/>
</dbReference>
<evidence type="ECO:0000259" key="2">
    <source>
        <dbReference type="Pfam" id="PF05305"/>
    </source>
</evidence>
<evidence type="ECO:0000256" key="1">
    <source>
        <dbReference type="SAM" id="SignalP"/>
    </source>
</evidence>
<dbReference type="AlphaFoldDB" id="A0A7I7STR1"/>
<evidence type="ECO:0000313" key="4">
    <source>
        <dbReference type="Proteomes" id="UP000466445"/>
    </source>
</evidence>
<dbReference type="Pfam" id="PF05305">
    <property type="entry name" value="DUF732"/>
    <property type="match status" value="1"/>
</dbReference>
<feature type="chain" id="PRO_5029570837" description="DUF732 domain-containing protein" evidence="1">
    <location>
        <begin position="35"/>
        <end position="130"/>
    </location>
</feature>
<gene>
    <name evidence="3" type="ORF">MSAR_28470</name>
</gene>
<keyword evidence="4" id="KW-1185">Reference proteome</keyword>
<accession>A0A7I7STR1</accession>
<proteinExistence type="predicted"/>
<keyword evidence="1" id="KW-0732">Signal</keyword>
<feature type="domain" description="DUF732" evidence="2">
    <location>
        <begin position="39"/>
        <end position="107"/>
    </location>
</feature>
<name>A0A7I7STR1_9MYCO</name>
<organism evidence="3 4">
    <name type="scientific">Mycolicibacterium sarraceniae</name>
    <dbReference type="NCBI Taxonomy" id="1534348"/>
    <lineage>
        <taxon>Bacteria</taxon>
        <taxon>Bacillati</taxon>
        <taxon>Actinomycetota</taxon>
        <taxon>Actinomycetes</taxon>
        <taxon>Mycobacteriales</taxon>
        <taxon>Mycobacteriaceae</taxon>
        <taxon>Mycolicibacterium</taxon>
    </lineage>
</organism>
<reference evidence="3 4" key="1">
    <citation type="journal article" date="2019" name="Emerg. Microbes Infect.">
        <title>Comprehensive subspecies identification of 175 nontuberculous mycobacteria species based on 7547 genomic profiles.</title>
        <authorList>
            <person name="Matsumoto Y."/>
            <person name="Kinjo T."/>
            <person name="Motooka D."/>
            <person name="Nabeya D."/>
            <person name="Jung N."/>
            <person name="Uechi K."/>
            <person name="Horii T."/>
            <person name="Iida T."/>
            <person name="Fujita J."/>
            <person name="Nakamura S."/>
        </authorList>
    </citation>
    <scope>NUCLEOTIDE SEQUENCE [LARGE SCALE GENOMIC DNA]</scope>
    <source>
        <strain evidence="3 4">JCM 30395</strain>
    </source>
</reference>